<name>A0ABV9TGM5_9MICC</name>
<dbReference type="RefSeq" id="WP_277549855.1">
    <property type="nucleotide sequence ID" value="NZ_JARAMH010000001.1"/>
</dbReference>
<accession>A0ABV9TGM5</accession>
<organism evidence="2 3">
    <name type="scientific">Kocuria oceani</name>
    <dbReference type="NCBI Taxonomy" id="988827"/>
    <lineage>
        <taxon>Bacteria</taxon>
        <taxon>Bacillati</taxon>
        <taxon>Actinomycetota</taxon>
        <taxon>Actinomycetes</taxon>
        <taxon>Micrococcales</taxon>
        <taxon>Micrococcaceae</taxon>
        <taxon>Kocuria</taxon>
    </lineage>
</organism>
<comment type="caution">
    <text evidence="2">The sequence shown here is derived from an EMBL/GenBank/DDBJ whole genome shotgun (WGS) entry which is preliminary data.</text>
</comment>
<keyword evidence="3" id="KW-1185">Reference proteome</keyword>
<gene>
    <name evidence="2" type="ORF">ACFPCS_05870</name>
</gene>
<evidence type="ECO:0000313" key="3">
    <source>
        <dbReference type="Proteomes" id="UP001595797"/>
    </source>
</evidence>
<evidence type="ECO:0000313" key="2">
    <source>
        <dbReference type="EMBL" id="MFC4903091.1"/>
    </source>
</evidence>
<reference evidence="3" key="1">
    <citation type="journal article" date="2019" name="Int. J. Syst. Evol. Microbiol.">
        <title>The Global Catalogue of Microorganisms (GCM) 10K type strain sequencing project: providing services to taxonomists for standard genome sequencing and annotation.</title>
        <authorList>
            <consortium name="The Broad Institute Genomics Platform"/>
            <consortium name="The Broad Institute Genome Sequencing Center for Infectious Disease"/>
            <person name="Wu L."/>
            <person name="Ma J."/>
        </authorList>
    </citation>
    <scope>NUCLEOTIDE SEQUENCE [LARGE SCALE GENOMIC DNA]</scope>
    <source>
        <strain evidence="3">CGMCC 4.6946</strain>
    </source>
</reference>
<feature type="region of interest" description="Disordered" evidence="1">
    <location>
        <begin position="94"/>
        <end position="115"/>
    </location>
</feature>
<evidence type="ECO:0000256" key="1">
    <source>
        <dbReference type="SAM" id="MobiDB-lite"/>
    </source>
</evidence>
<proteinExistence type="predicted"/>
<protein>
    <recommendedName>
        <fullName evidence="4">WYL domain-containing protein</fullName>
    </recommendedName>
</protein>
<dbReference type="EMBL" id="JBHSIW010000007">
    <property type="protein sequence ID" value="MFC4903091.1"/>
    <property type="molecule type" value="Genomic_DNA"/>
</dbReference>
<dbReference type="Proteomes" id="UP001595797">
    <property type="component" value="Unassembled WGS sequence"/>
</dbReference>
<evidence type="ECO:0008006" key="4">
    <source>
        <dbReference type="Google" id="ProtNLM"/>
    </source>
</evidence>
<sequence>MDETPAREQAARLHRTLEDARIGGRRLWVRYLALGGTAGELEVEGYRHGCLDLPVRQRDLLAWAANTLLDRRFHPRVPSSGDLAGAARAGAVGAGAARAGAGRDRGERASSAGAD</sequence>